<sequence>MNKDEKIQEAYGEYYLKHNIDENGWTNSPSQGFINSIPCDAKEMHIVYGKPEWWYRPKSLSGLENNNGWIKIESEKDLPNEEIGCWFLDKNDGAILGRFLPENKDGSIQFILDNATHYQPIEKPKLPIY</sequence>
<accession>A0ABX6KVC9</accession>
<dbReference type="Proteomes" id="UP000501570">
    <property type="component" value="Chromosome"/>
</dbReference>
<reference evidence="1 2" key="1">
    <citation type="submission" date="2019-09" db="EMBL/GenBank/DDBJ databases">
        <title>FDA dAtabase for Regulatory Grade micrObial Sequences (FDA-ARGOS): Supporting development and validation of Infectious Disease Dx tests.</title>
        <authorList>
            <person name="Sciortino C."/>
            <person name="Tallon L."/>
            <person name="Sadzewicz L."/>
            <person name="Vavikolanu K."/>
            <person name="Mehta A."/>
            <person name="Aluvathingal J."/>
            <person name="Nadendla S."/>
            <person name="Nandy P."/>
            <person name="Geyer C."/>
            <person name="Yan Y."/>
            <person name="Sichtig H."/>
        </authorList>
    </citation>
    <scope>NUCLEOTIDE SEQUENCE [LARGE SCALE GENOMIC DNA]</scope>
    <source>
        <strain evidence="1 2">FDAARGOS_636</strain>
    </source>
</reference>
<dbReference type="RefSeq" id="WP_168239231.1">
    <property type="nucleotide sequence ID" value="NZ_CP050995.1"/>
</dbReference>
<protein>
    <submittedName>
        <fullName evidence="1">Uncharacterized protein</fullName>
    </submittedName>
</protein>
<organism evidence="1 2">
    <name type="scientific">Chryseobacterium gallinarum</name>
    <dbReference type="NCBI Taxonomy" id="1324352"/>
    <lineage>
        <taxon>Bacteria</taxon>
        <taxon>Pseudomonadati</taxon>
        <taxon>Bacteroidota</taxon>
        <taxon>Flavobacteriia</taxon>
        <taxon>Flavobacteriales</taxon>
        <taxon>Weeksellaceae</taxon>
        <taxon>Chryseobacterium group</taxon>
        <taxon>Chryseobacterium</taxon>
    </lineage>
</organism>
<name>A0ABX6KVC9_CHRGL</name>
<evidence type="ECO:0000313" key="2">
    <source>
        <dbReference type="Proteomes" id="UP000501570"/>
    </source>
</evidence>
<evidence type="ECO:0000313" key="1">
    <source>
        <dbReference type="EMBL" id="QIY92223.1"/>
    </source>
</evidence>
<dbReference type="EMBL" id="CP050995">
    <property type="protein sequence ID" value="QIY92223.1"/>
    <property type="molecule type" value="Genomic_DNA"/>
</dbReference>
<proteinExistence type="predicted"/>
<gene>
    <name evidence="1" type="ORF">FOB44_16825</name>
</gene>
<keyword evidence="2" id="KW-1185">Reference proteome</keyword>